<keyword evidence="8 9" id="KW-0413">Isomerase</keyword>
<keyword evidence="12" id="KW-1185">Reference proteome</keyword>
<reference evidence="11 12" key="1">
    <citation type="submission" date="2020-04" db="EMBL/GenBank/DDBJ databases">
        <title>MicrobeNet Type strains.</title>
        <authorList>
            <person name="Nicholson A.C."/>
        </authorList>
    </citation>
    <scope>NUCLEOTIDE SEQUENCE [LARGE SCALE GENOMIC DNA]</scope>
    <source>
        <strain evidence="11 12">JCM 12354</strain>
    </source>
</reference>
<evidence type="ECO:0000256" key="2">
    <source>
        <dbReference type="ARBA" id="ARBA00004664"/>
    </source>
</evidence>
<proteinExistence type="inferred from homology"/>
<feature type="domain" description="N-(5'phosphoribosyl) anthranilate isomerase (PRAI)" evidence="10">
    <location>
        <begin position="6"/>
        <end position="214"/>
    </location>
</feature>
<keyword evidence="6 9" id="KW-0822">Tryptophan biosynthesis</keyword>
<dbReference type="Gene3D" id="3.20.20.70">
    <property type="entry name" value="Aldolase class I"/>
    <property type="match status" value="1"/>
</dbReference>
<accession>A0A846XRC8</accession>
<dbReference type="EMBL" id="JAAXOP010000001">
    <property type="protein sequence ID" value="NKY48672.1"/>
    <property type="molecule type" value="Genomic_DNA"/>
</dbReference>
<dbReference type="PANTHER" id="PTHR42894">
    <property type="entry name" value="N-(5'-PHOSPHORIBOSYL)ANTHRANILATE ISOMERASE"/>
    <property type="match status" value="1"/>
</dbReference>
<dbReference type="InterPro" id="IPR011060">
    <property type="entry name" value="RibuloseP-bd_barrel"/>
</dbReference>
<evidence type="ECO:0000256" key="3">
    <source>
        <dbReference type="ARBA" id="ARBA00012572"/>
    </source>
</evidence>
<evidence type="ECO:0000313" key="11">
    <source>
        <dbReference type="EMBL" id="NKY48672.1"/>
    </source>
</evidence>
<dbReference type="Pfam" id="PF00697">
    <property type="entry name" value="PRAI"/>
    <property type="match status" value="1"/>
</dbReference>
<evidence type="ECO:0000256" key="8">
    <source>
        <dbReference type="ARBA" id="ARBA00023235"/>
    </source>
</evidence>
<dbReference type="GO" id="GO:0000162">
    <property type="term" value="P:L-tryptophan biosynthetic process"/>
    <property type="evidence" value="ECO:0007669"/>
    <property type="project" value="UniProtKB-UniRule"/>
</dbReference>
<protein>
    <recommendedName>
        <fullName evidence="4 9">N-(5'-phosphoribosyl)anthranilate isomerase</fullName>
        <shortName evidence="9">PRAI</shortName>
        <ecNumber evidence="3 9">5.3.1.24</ecNumber>
    </recommendedName>
</protein>
<evidence type="ECO:0000256" key="5">
    <source>
        <dbReference type="ARBA" id="ARBA00022605"/>
    </source>
</evidence>
<comment type="similarity">
    <text evidence="9">Belongs to the TrpF family.</text>
</comment>
<evidence type="ECO:0000259" key="10">
    <source>
        <dbReference type="Pfam" id="PF00697"/>
    </source>
</evidence>
<evidence type="ECO:0000256" key="9">
    <source>
        <dbReference type="HAMAP-Rule" id="MF_00135"/>
    </source>
</evidence>
<dbReference type="GO" id="GO:0004640">
    <property type="term" value="F:phosphoribosylanthranilate isomerase activity"/>
    <property type="evidence" value="ECO:0007669"/>
    <property type="project" value="UniProtKB-UniRule"/>
</dbReference>
<dbReference type="Proteomes" id="UP000565711">
    <property type="component" value="Unassembled WGS sequence"/>
</dbReference>
<dbReference type="InterPro" id="IPR013785">
    <property type="entry name" value="Aldolase_TIM"/>
</dbReference>
<evidence type="ECO:0000256" key="1">
    <source>
        <dbReference type="ARBA" id="ARBA00001164"/>
    </source>
</evidence>
<comment type="catalytic activity">
    <reaction evidence="1 9">
        <text>N-(5-phospho-beta-D-ribosyl)anthranilate = 1-(2-carboxyphenylamino)-1-deoxy-D-ribulose 5-phosphate</text>
        <dbReference type="Rhea" id="RHEA:21540"/>
        <dbReference type="ChEBI" id="CHEBI:18277"/>
        <dbReference type="ChEBI" id="CHEBI:58613"/>
        <dbReference type="EC" id="5.3.1.24"/>
    </reaction>
</comment>
<dbReference type="SUPFAM" id="SSF51366">
    <property type="entry name" value="Ribulose-phoshate binding barrel"/>
    <property type="match status" value="1"/>
</dbReference>
<evidence type="ECO:0000256" key="4">
    <source>
        <dbReference type="ARBA" id="ARBA00022272"/>
    </source>
</evidence>
<comment type="pathway">
    <text evidence="2 9">Amino-acid biosynthesis; L-tryptophan biosynthesis; L-tryptophan from chorismate: step 3/5.</text>
</comment>
<dbReference type="CDD" id="cd00405">
    <property type="entry name" value="PRAI"/>
    <property type="match status" value="1"/>
</dbReference>
<dbReference type="InterPro" id="IPR001240">
    <property type="entry name" value="PRAI_dom"/>
</dbReference>
<keyword evidence="5 9" id="KW-0028">Amino-acid biosynthesis</keyword>
<sequence>MTVRTKICGIRSENDLRIAISAGADAVGFICGTTHFTEDGLTRAQARELSESVPPFVDRVLVTHLENPDEIIELAAAVAVDTIQVHGMVTDDTVRRVEENSGGRRIVKAVHVTGSAAVSAAIRTAPYCDAVLLDSRTDDRLGGTGTVHDWSISAAIVDELRALHVPVILAGGLNPTNVAEAIGRVRPFAVDVNSGVEIPATGDKDPAACAAFVQSAHNTPF</sequence>
<evidence type="ECO:0000256" key="6">
    <source>
        <dbReference type="ARBA" id="ARBA00022822"/>
    </source>
</evidence>
<gene>
    <name evidence="9" type="primary">trpF</name>
    <name evidence="11" type="ORF">HGA08_00415</name>
</gene>
<dbReference type="PANTHER" id="PTHR42894:SF1">
    <property type="entry name" value="N-(5'-PHOSPHORIBOSYL)ANTHRANILATE ISOMERASE"/>
    <property type="match status" value="1"/>
</dbReference>
<dbReference type="AlphaFoldDB" id="A0A846XRC8"/>
<dbReference type="InterPro" id="IPR044643">
    <property type="entry name" value="TrpF_fam"/>
</dbReference>
<organism evidence="11 12">
    <name type="scientific">Nocardia vermiculata</name>
    <dbReference type="NCBI Taxonomy" id="257274"/>
    <lineage>
        <taxon>Bacteria</taxon>
        <taxon>Bacillati</taxon>
        <taxon>Actinomycetota</taxon>
        <taxon>Actinomycetes</taxon>
        <taxon>Mycobacteriales</taxon>
        <taxon>Nocardiaceae</taxon>
        <taxon>Nocardia</taxon>
    </lineage>
</organism>
<keyword evidence="7 9" id="KW-0057">Aromatic amino acid biosynthesis</keyword>
<comment type="caution">
    <text evidence="11">The sequence shown here is derived from an EMBL/GenBank/DDBJ whole genome shotgun (WGS) entry which is preliminary data.</text>
</comment>
<dbReference type="HAMAP" id="MF_00135">
    <property type="entry name" value="PRAI"/>
    <property type="match status" value="1"/>
</dbReference>
<name>A0A846XRC8_9NOCA</name>
<dbReference type="UniPathway" id="UPA00035">
    <property type="reaction ID" value="UER00042"/>
</dbReference>
<dbReference type="RefSeq" id="WP_067870226.1">
    <property type="nucleotide sequence ID" value="NZ_JAAXOP010000001.1"/>
</dbReference>
<evidence type="ECO:0000313" key="12">
    <source>
        <dbReference type="Proteomes" id="UP000565711"/>
    </source>
</evidence>
<dbReference type="EC" id="5.3.1.24" evidence="3 9"/>
<evidence type="ECO:0000256" key="7">
    <source>
        <dbReference type="ARBA" id="ARBA00023141"/>
    </source>
</evidence>